<keyword evidence="2" id="KW-1185">Reference proteome</keyword>
<dbReference type="Proteomes" id="UP000228934">
    <property type="component" value="Unassembled WGS sequence"/>
</dbReference>
<gene>
    <name evidence="1" type="ORF">AB205_0054880</name>
</gene>
<dbReference type="EMBL" id="KV971024">
    <property type="protein sequence ID" value="PIO22780.1"/>
    <property type="molecule type" value="Genomic_DNA"/>
</dbReference>
<evidence type="ECO:0000313" key="2">
    <source>
        <dbReference type="Proteomes" id="UP000228934"/>
    </source>
</evidence>
<dbReference type="AlphaFoldDB" id="A0A2G9R4H7"/>
<name>A0A2G9R4H7_AQUCT</name>
<reference evidence="2" key="1">
    <citation type="journal article" date="2017" name="Nat. Commun.">
        <title>The North American bullfrog draft genome provides insight into hormonal regulation of long noncoding RNA.</title>
        <authorList>
            <person name="Hammond S.A."/>
            <person name="Warren R.L."/>
            <person name="Vandervalk B.P."/>
            <person name="Kucuk E."/>
            <person name="Khan H."/>
            <person name="Gibb E.A."/>
            <person name="Pandoh P."/>
            <person name="Kirk H."/>
            <person name="Zhao Y."/>
            <person name="Jones M."/>
            <person name="Mungall A.J."/>
            <person name="Coope R."/>
            <person name="Pleasance S."/>
            <person name="Moore R.A."/>
            <person name="Holt R.A."/>
            <person name="Round J.M."/>
            <person name="Ohora S."/>
            <person name="Walle B.V."/>
            <person name="Veldhoen N."/>
            <person name="Helbing C.C."/>
            <person name="Birol I."/>
        </authorList>
    </citation>
    <scope>NUCLEOTIDE SEQUENCE [LARGE SCALE GENOMIC DNA]</scope>
</reference>
<accession>A0A2G9R4H7</accession>
<proteinExistence type="predicted"/>
<evidence type="ECO:0000313" key="1">
    <source>
        <dbReference type="EMBL" id="PIO22780.1"/>
    </source>
</evidence>
<sequence>MTMLAPVQPSPWSPSGISTGWMVFKAAVSSQFMLQEPRDPCTSISPLRHSFKVICILGGVWSLALSQLPYQPLWPFCTIYAHLQRRATSVRR</sequence>
<protein>
    <submittedName>
        <fullName evidence="1">Uncharacterized protein</fullName>
    </submittedName>
</protein>
<organism evidence="1 2">
    <name type="scientific">Aquarana catesbeiana</name>
    <name type="common">American bullfrog</name>
    <name type="synonym">Rana catesbeiana</name>
    <dbReference type="NCBI Taxonomy" id="8400"/>
    <lineage>
        <taxon>Eukaryota</taxon>
        <taxon>Metazoa</taxon>
        <taxon>Chordata</taxon>
        <taxon>Craniata</taxon>
        <taxon>Vertebrata</taxon>
        <taxon>Euteleostomi</taxon>
        <taxon>Amphibia</taxon>
        <taxon>Batrachia</taxon>
        <taxon>Anura</taxon>
        <taxon>Neobatrachia</taxon>
        <taxon>Ranoidea</taxon>
        <taxon>Ranidae</taxon>
        <taxon>Aquarana</taxon>
    </lineage>
</organism>